<feature type="coiled-coil region" evidence="1">
    <location>
        <begin position="25"/>
        <end position="102"/>
    </location>
</feature>
<organism evidence="3 4">
    <name type="scientific">Prosthecomicrobium pneumaticum</name>
    <dbReference type="NCBI Taxonomy" id="81895"/>
    <lineage>
        <taxon>Bacteria</taxon>
        <taxon>Pseudomonadati</taxon>
        <taxon>Pseudomonadota</taxon>
        <taxon>Alphaproteobacteria</taxon>
        <taxon>Hyphomicrobiales</taxon>
        <taxon>Kaistiaceae</taxon>
        <taxon>Prosthecomicrobium</taxon>
    </lineage>
</organism>
<dbReference type="SUPFAM" id="SSF57997">
    <property type="entry name" value="Tropomyosin"/>
    <property type="match status" value="1"/>
</dbReference>
<gene>
    <name evidence="3" type="ORF">GGQ63_002499</name>
</gene>
<sequence>MALFERFRSRERDAQTDSERAAALRATIETAIQSARREFEGLTRRVEEARRRAAFIETDYRDETGGLEPSDERLLDEMEASLMTGERRLVALERQIDGLEGLLGAVDRVFAGGDID</sequence>
<evidence type="ECO:0000256" key="2">
    <source>
        <dbReference type="SAM" id="MobiDB-lite"/>
    </source>
</evidence>
<reference evidence="3 4" key="1">
    <citation type="submission" date="2020-08" db="EMBL/GenBank/DDBJ databases">
        <title>Genomic Encyclopedia of Type Strains, Phase IV (KMG-IV): sequencing the most valuable type-strain genomes for metagenomic binning, comparative biology and taxonomic classification.</title>
        <authorList>
            <person name="Goeker M."/>
        </authorList>
    </citation>
    <scope>NUCLEOTIDE SEQUENCE [LARGE SCALE GENOMIC DNA]</scope>
    <source>
        <strain evidence="3 4">DSM 16268</strain>
    </source>
</reference>
<dbReference type="AlphaFoldDB" id="A0A7W9L2D4"/>
<accession>A0A7W9L2D4</accession>
<feature type="region of interest" description="Disordered" evidence="2">
    <location>
        <begin position="1"/>
        <end position="21"/>
    </location>
</feature>
<dbReference type="EMBL" id="JACHOO010000005">
    <property type="protein sequence ID" value="MBB5753429.1"/>
    <property type="molecule type" value="Genomic_DNA"/>
</dbReference>
<name>A0A7W9L2D4_9HYPH</name>
<comment type="caution">
    <text evidence="3">The sequence shown here is derived from an EMBL/GenBank/DDBJ whole genome shotgun (WGS) entry which is preliminary data.</text>
</comment>
<dbReference type="RefSeq" id="WP_183856273.1">
    <property type="nucleotide sequence ID" value="NZ_JACHOO010000005.1"/>
</dbReference>
<dbReference type="Proteomes" id="UP000523821">
    <property type="component" value="Unassembled WGS sequence"/>
</dbReference>
<keyword evidence="4" id="KW-1185">Reference proteome</keyword>
<evidence type="ECO:0000256" key="1">
    <source>
        <dbReference type="SAM" id="Coils"/>
    </source>
</evidence>
<evidence type="ECO:0000313" key="4">
    <source>
        <dbReference type="Proteomes" id="UP000523821"/>
    </source>
</evidence>
<keyword evidence="1" id="KW-0175">Coiled coil</keyword>
<protein>
    <submittedName>
        <fullName evidence="3">Chromosome segregation ATPase</fullName>
    </submittedName>
</protein>
<proteinExistence type="predicted"/>
<evidence type="ECO:0000313" key="3">
    <source>
        <dbReference type="EMBL" id="MBB5753429.1"/>
    </source>
</evidence>